<accession>A0A452VGW5</accession>
<keyword evidence="2 4" id="KW-0808">Transferase</keyword>
<feature type="compositionally biased region" description="Low complexity" evidence="5">
    <location>
        <begin position="124"/>
        <end position="147"/>
    </location>
</feature>
<reference evidence="7" key="1">
    <citation type="submission" date="2019-03" db="UniProtKB">
        <authorList>
            <consortium name="Ensembl"/>
        </authorList>
    </citation>
    <scope>IDENTIFICATION</scope>
</reference>
<feature type="domain" description="PABS" evidence="6">
    <location>
        <begin position="1"/>
        <end position="98"/>
    </location>
</feature>
<gene>
    <name evidence="7" type="primary">SRM</name>
</gene>
<organism evidence="7">
    <name type="scientific">Ursus maritimus</name>
    <name type="common">Polar bear</name>
    <name type="synonym">Thalarctos maritimus</name>
    <dbReference type="NCBI Taxonomy" id="29073"/>
    <lineage>
        <taxon>Eukaryota</taxon>
        <taxon>Metazoa</taxon>
        <taxon>Chordata</taxon>
        <taxon>Craniata</taxon>
        <taxon>Vertebrata</taxon>
        <taxon>Euteleostomi</taxon>
        <taxon>Mammalia</taxon>
        <taxon>Eutheria</taxon>
        <taxon>Laurasiatheria</taxon>
        <taxon>Carnivora</taxon>
        <taxon>Caniformia</taxon>
        <taxon>Ursidae</taxon>
        <taxon>Ursus</taxon>
    </lineage>
</organism>
<keyword evidence="4" id="KW-0620">Polyamine biosynthesis</keyword>
<dbReference type="Pfam" id="PF01564">
    <property type="entry name" value="Spermine_synth"/>
    <property type="match status" value="1"/>
</dbReference>
<proteinExistence type="inferred from homology"/>
<feature type="region of interest" description="Disordered" evidence="5">
    <location>
        <begin position="198"/>
        <end position="220"/>
    </location>
</feature>
<dbReference type="SUPFAM" id="SSF53335">
    <property type="entry name" value="S-adenosyl-L-methionine-dependent methyltransferases"/>
    <property type="match status" value="1"/>
</dbReference>
<dbReference type="InterPro" id="IPR001045">
    <property type="entry name" value="Spermi_synthase"/>
</dbReference>
<evidence type="ECO:0000256" key="4">
    <source>
        <dbReference type="PROSITE-ProRule" id="PRU00354"/>
    </source>
</evidence>
<dbReference type="Gene3D" id="3.40.50.150">
    <property type="entry name" value="Vaccinia Virus protein VP39"/>
    <property type="match status" value="1"/>
</dbReference>
<dbReference type="InterPro" id="IPR030374">
    <property type="entry name" value="PABS"/>
</dbReference>
<evidence type="ECO:0000256" key="5">
    <source>
        <dbReference type="SAM" id="MobiDB-lite"/>
    </source>
</evidence>
<dbReference type="CDD" id="cd02440">
    <property type="entry name" value="AdoMet_MTases"/>
    <property type="match status" value="1"/>
</dbReference>
<dbReference type="PANTHER" id="PTHR11558">
    <property type="entry name" value="SPERMIDINE/SPERMINE SYNTHASE"/>
    <property type="match status" value="1"/>
</dbReference>
<sequence>MIANLPLCSHPNPRKVLIIGGGDGGVLREVLKHSSVESVVQCEIDEDVIQVSKKFLPGMAVGYSSSKLTLHVGDGFEFMKQNQDAFDVIITDSSDPMGKQGMGLGSPGGQWPEASLPSVPTADLQSGGQRGSRAGAAAFSSGHSLAHPGPGSAAEGERATAQSYKLIGGLEESGALALAPGGSSFLLSLLPALKRPASGRVVGSSLNPRPGVESPPTEWQ</sequence>
<dbReference type="GeneTree" id="ENSGT00870000136521"/>
<evidence type="ECO:0000256" key="3">
    <source>
        <dbReference type="ARBA" id="ARBA00022990"/>
    </source>
</evidence>
<name>A0A452VGW5_URSMA</name>
<feature type="region of interest" description="Disordered" evidence="5">
    <location>
        <begin position="97"/>
        <end position="157"/>
    </location>
</feature>
<keyword evidence="3" id="KW-0007">Acetylation</keyword>
<dbReference type="AlphaFoldDB" id="A0A452VGW5"/>
<feature type="active site" description="Proton acceptor" evidence="4">
    <location>
        <position position="92"/>
    </location>
</feature>
<dbReference type="PROSITE" id="PS01330">
    <property type="entry name" value="PABS_1"/>
    <property type="match status" value="1"/>
</dbReference>
<evidence type="ECO:0000256" key="2">
    <source>
        <dbReference type="ARBA" id="ARBA00022679"/>
    </source>
</evidence>
<dbReference type="GO" id="GO:0005829">
    <property type="term" value="C:cytosol"/>
    <property type="evidence" value="ECO:0007669"/>
    <property type="project" value="TreeGrafter"/>
</dbReference>
<dbReference type="Ensembl" id="ENSUMAT00000038946.1">
    <property type="protein sequence ID" value="ENSUMAP00000032931.1"/>
    <property type="gene ID" value="ENSUMAG00000023729.1"/>
</dbReference>
<protein>
    <submittedName>
        <fullName evidence="7">Spermidine synthase</fullName>
    </submittedName>
</protein>
<dbReference type="InterPro" id="IPR029063">
    <property type="entry name" value="SAM-dependent_MTases_sf"/>
</dbReference>
<evidence type="ECO:0000256" key="1">
    <source>
        <dbReference type="ARBA" id="ARBA00007867"/>
    </source>
</evidence>
<dbReference type="PROSITE" id="PS51006">
    <property type="entry name" value="PABS_2"/>
    <property type="match status" value="1"/>
</dbReference>
<dbReference type="GO" id="GO:0004766">
    <property type="term" value="F:spermidine synthase activity"/>
    <property type="evidence" value="ECO:0007669"/>
    <property type="project" value="TreeGrafter"/>
</dbReference>
<evidence type="ECO:0000259" key="6">
    <source>
        <dbReference type="PROSITE" id="PS51006"/>
    </source>
</evidence>
<comment type="similarity">
    <text evidence="1">Belongs to the spermidine/spermine synthase family.</text>
</comment>
<dbReference type="GO" id="GO:0008295">
    <property type="term" value="P:spermidine biosynthetic process"/>
    <property type="evidence" value="ECO:0007669"/>
    <property type="project" value="TreeGrafter"/>
</dbReference>
<dbReference type="InterPro" id="IPR030373">
    <property type="entry name" value="PABS_CS"/>
</dbReference>
<evidence type="ECO:0000313" key="7">
    <source>
        <dbReference type="Ensembl" id="ENSUMAP00000032931"/>
    </source>
</evidence>
<dbReference type="PANTHER" id="PTHR11558:SF11">
    <property type="entry name" value="SPERMIDINE SYNTHASE"/>
    <property type="match status" value="1"/>
</dbReference>